<evidence type="ECO:0000259" key="2">
    <source>
        <dbReference type="Pfam" id="PF10400"/>
    </source>
</evidence>
<dbReference type="Pfam" id="PF10400">
    <property type="entry name" value="Vir_act_alpha_C"/>
    <property type="match status" value="1"/>
</dbReference>
<proteinExistence type="predicted"/>
<gene>
    <name evidence="3" type="ORF">EV383_5926</name>
</gene>
<dbReference type="AlphaFoldDB" id="A0A4Q7V317"/>
<dbReference type="EMBL" id="SHKL01000001">
    <property type="protein sequence ID" value="RZT88972.1"/>
    <property type="molecule type" value="Genomic_DNA"/>
</dbReference>
<dbReference type="Proteomes" id="UP000291591">
    <property type="component" value="Unassembled WGS sequence"/>
</dbReference>
<dbReference type="InterPro" id="IPR036388">
    <property type="entry name" value="WH-like_DNA-bd_sf"/>
</dbReference>
<dbReference type="InterPro" id="IPR005149">
    <property type="entry name" value="Tscrpt_reg_PadR_N"/>
</dbReference>
<keyword evidence="4" id="KW-1185">Reference proteome</keyword>
<dbReference type="InterPro" id="IPR036390">
    <property type="entry name" value="WH_DNA-bd_sf"/>
</dbReference>
<dbReference type="PANTHER" id="PTHR43252:SF6">
    <property type="entry name" value="NEGATIVE TRANSCRIPTION REGULATOR PADR"/>
    <property type="match status" value="1"/>
</dbReference>
<feature type="domain" description="Transcription regulator PadR C-terminal" evidence="2">
    <location>
        <begin position="90"/>
        <end position="169"/>
    </location>
</feature>
<sequence length="177" mass="19832">MSLRHALLGLLAEKPASGYELTQVFEASLQRFAWHARHSQIYPELNKLADEGLVTVVGSGARNRRTYGLTDDGRAELHRWLLSPPGAPSVRNESVLRMFLLTALPPDDAKAMLERFRSEGAHVEKVLAEIRSDDSPEAVLEFGQLAAEFGLRYFRMQQEWASWAIDQLEKATQTSPG</sequence>
<protein>
    <submittedName>
        <fullName evidence="3">PadR family transcriptional regulator</fullName>
    </submittedName>
</protein>
<evidence type="ECO:0000259" key="1">
    <source>
        <dbReference type="Pfam" id="PF03551"/>
    </source>
</evidence>
<feature type="domain" description="Transcription regulator PadR N-terminal" evidence="1">
    <location>
        <begin position="7"/>
        <end position="78"/>
    </location>
</feature>
<comment type="caution">
    <text evidence="3">The sequence shown here is derived from an EMBL/GenBank/DDBJ whole genome shotgun (WGS) entry which is preliminary data.</text>
</comment>
<dbReference type="Gene3D" id="1.10.10.10">
    <property type="entry name" value="Winged helix-like DNA-binding domain superfamily/Winged helix DNA-binding domain"/>
    <property type="match status" value="1"/>
</dbReference>
<dbReference type="RefSeq" id="WP_130293168.1">
    <property type="nucleotide sequence ID" value="NZ_SHKL01000001.1"/>
</dbReference>
<dbReference type="SUPFAM" id="SSF46785">
    <property type="entry name" value="Winged helix' DNA-binding domain"/>
    <property type="match status" value="1"/>
</dbReference>
<dbReference type="PANTHER" id="PTHR43252">
    <property type="entry name" value="TRANSCRIPTIONAL REGULATOR YQJI"/>
    <property type="match status" value="1"/>
</dbReference>
<evidence type="ECO:0000313" key="3">
    <source>
        <dbReference type="EMBL" id="RZT88972.1"/>
    </source>
</evidence>
<accession>A0A4Q7V317</accession>
<dbReference type="OrthoDB" id="3186544at2"/>
<reference evidence="3 4" key="1">
    <citation type="submission" date="2019-02" db="EMBL/GenBank/DDBJ databases">
        <title>Sequencing the genomes of 1000 actinobacteria strains.</title>
        <authorList>
            <person name="Klenk H.-P."/>
        </authorList>
    </citation>
    <scope>NUCLEOTIDE SEQUENCE [LARGE SCALE GENOMIC DNA]</scope>
    <source>
        <strain evidence="3 4">DSM 45779</strain>
    </source>
</reference>
<organism evidence="3 4">
    <name type="scientific">Pseudonocardia sediminis</name>
    <dbReference type="NCBI Taxonomy" id="1397368"/>
    <lineage>
        <taxon>Bacteria</taxon>
        <taxon>Bacillati</taxon>
        <taxon>Actinomycetota</taxon>
        <taxon>Actinomycetes</taxon>
        <taxon>Pseudonocardiales</taxon>
        <taxon>Pseudonocardiaceae</taxon>
        <taxon>Pseudonocardia</taxon>
    </lineage>
</organism>
<dbReference type="InterPro" id="IPR018309">
    <property type="entry name" value="Tscrpt_reg_PadR_C"/>
</dbReference>
<evidence type="ECO:0000313" key="4">
    <source>
        <dbReference type="Proteomes" id="UP000291591"/>
    </source>
</evidence>
<dbReference type="Pfam" id="PF03551">
    <property type="entry name" value="PadR"/>
    <property type="match status" value="1"/>
</dbReference>
<name>A0A4Q7V317_PSEST</name>